<keyword evidence="9 10" id="KW-0472">Membrane</keyword>
<sequence>MPNFLNFNSNNGFFSNSLMLFTSLLLFLWFIVSSSRRKKREEEMRKNLKIGDEVVTIGGIIGRIVSFREDNDSAVVESGSDKIRICRWAISKIDGTDNRKVNNNVT</sequence>
<evidence type="ECO:0000256" key="8">
    <source>
        <dbReference type="ARBA" id="ARBA00023010"/>
    </source>
</evidence>
<keyword evidence="7 10" id="KW-1133">Transmembrane helix</keyword>
<gene>
    <name evidence="11" type="ORF">CfP315_0323</name>
</gene>
<dbReference type="Pfam" id="PF02699">
    <property type="entry name" value="YajC"/>
    <property type="match status" value="1"/>
</dbReference>
<keyword evidence="6" id="KW-0653">Protein transport</keyword>
<evidence type="ECO:0000256" key="5">
    <source>
        <dbReference type="ARBA" id="ARBA00022692"/>
    </source>
</evidence>
<keyword evidence="4" id="KW-1003">Cell membrane</keyword>
<dbReference type="GO" id="GO:0015031">
    <property type="term" value="P:protein transport"/>
    <property type="evidence" value="ECO:0007669"/>
    <property type="project" value="UniProtKB-KW"/>
</dbReference>
<evidence type="ECO:0000256" key="3">
    <source>
        <dbReference type="ARBA" id="ARBA00022448"/>
    </source>
</evidence>
<evidence type="ECO:0000256" key="4">
    <source>
        <dbReference type="ARBA" id="ARBA00022475"/>
    </source>
</evidence>
<feature type="transmembrane region" description="Helical" evidence="10">
    <location>
        <begin position="12"/>
        <end position="32"/>
    </location>
</feature>
<evidence type="ECO:0000256" key="9">
    <source>
        <dbReference type="ARBA" id="ARBA00023136"/>
    </source>
</evidence>
<evidence type="ECO:0000256" key="1">
    <source>
        <dbReference type="ARBA" id="ARBA00004162"/>
    </source>
</evidence>
<dbReference type="GO" id="GO:0005886">
    <property type="term" value="C:plasma membrane"/>
    <property type="evidence" value="ECO:0007669"/>
    <property type="project" value="UniProtKB-SubCell"/>
</dbReference>
<dbReference type="PRINTS" id="PR01853">
    <property type="entry name" value="YAJCTRNLCASE"/>
</dbReference>
<comment type="similarity">
    <text evidence="2">Belongs to the YajC family.</text>
</comment>
<dbReference type="PANTHER" id="PTHR33909:SF1">
    <property type="entry name" value="SEC TRANSLOCON ACCESSORY COMPLEX SUBUNIT YAJC"/>
    <property type="match status" value="1"/>
</dbReference>
<evidence type="ECO:0000256" key="2">
    <source>
        <dbReference type="ARBA" id="ARBA00006742"/>
    </source>
</evidence>
<keyword evidence="3" id="KW-0813">Transport</keyword>
<evidence type="ECO:0000256" key="10">
    <source>
        <dbReference type="SAM" id="Phobius"/>
    </source>
</evidence>
<dbReference type="SMART" id="SM01323">
    <property type="entry name" value="YajC"/>
    <property type="match status" value="1"/>
</dbReference>
<organism evidence="11">
    <name type="scientific">Candidatus Improbicoccus pseudotrichonymphae</name>
    <dbReference type="NCBI Taxonomy" id="3033792"/>
    <lineage>
        <taxon>Bacteria</taxon>
        <taxon>Bacillati</taxon>
        <taxon>Bacillota</taxon>
        <taxon>Clostridia</taxon>
        <taxon>Candidatus Improbicoccus</taxon>
    </lineage>
</organism>
<comment type="subcellular location">
    <subcellularLocation>
        <location evidence="1">Cell membrane</location>
        <topology evidence="1">Single-pass membrane protein</topology>
    </subcellularLocation>
</comment>
<dbReference type="KEGG" id="ips:CfP315_0323"/>
<keyword evidence="8" id="KW-0811">Translocation</keyword>
<dbReference type="EMBL" id="AP027924">
    <property type="protein sequence ID" value="BED91793.1"/>
    <property type="molecule type" value="Genomic_DNA"/>
</dbReference>
<evidence type="ECO:0000256" key="6">
    <source>
        <dbReference type="ARBA" id="ARBA00022927"/>
    </source>
</evidence>
<evidence type="ECO:0000313" key="11">
    <source>
        <dbReference type="EMBL" id="BED91793.1"/>
    </source>
</evidence>
<proteinExistence type="inferred from homology"/>
<dbReference type="PANTHER" id="PTHR33909">
    <property type="entry name" value="SEC TRANSLOCON ACCESSORY COMPLEX SUBUNIT YAJC"/>
    <property type="match status" value="1"/>
</dbReference>
<keyword evidence="5 10" id="KW-0812">Transmembrane</keyword>
<evidence type="ECO:0000256" key="7">
    <source>
        <dbReference type="ARBA" id="ARBA00022989"/>
    </source>
</evidence>
<name>A0AA48I818_9FIRM</name>
<dbReference type="AlphaFoldDB" id="A0AA48I818"/>
<reference evidence="11" key="1">
    <citation type="journal article" date="2023" name="ISME J.">
        <title>Emergence of putative energy parasites within Clostridia revealed by genome analysis of a novel endosymbiotic clade.</title>
        <authorList>
            <person name="Takahashi K."/>
            <person name="Kuwahara H."/>
            <person name="Horikawa Y."/>
            <person name="Izawa K."/>
            <person name="Kato D."/>
            <person name="Inagaki T."/>
            <person name="Yuki M."/>
            <person name="Ohkuma M."/>
            <person name="Hongoh Y."/>
        </authorList>
    </citation>
    <scope>NUCLEOTIDE SEQUENCE</scope>
    <source>
        <strain evidence="11">CfP3-15</strain>
    </source>
</reference>
<dbReference type="InterPro" id="IPR003849">
    <property type="entry name" value="Preprotein_translocase_YajC"/>
</dbReference>
<dbReference type="Proteomes" id="UP001337580">
    <property type="component" value="Chromosome"/>
</dbReference>
<dbReference type="NCBIfam" id="TIGR00739">
    <property type="entry name" value="yajC"/>
    <property type="match status" value="1"/>
</dbReference>
<accession>A0AA48I818</accession>
<protein>
    <submittedName>
        <fullName evidence="11">Preprotein translocase subunit YajC</fullName>
    </submittedName>
</protein>